<dbReference type="SFLD" id="SFLDG00363">
    <property type="entry name" value="AMPS_(cytGST):_Alpha-__Mu-__Pi"/>
    <property type="match status" value="1"/>
</dbReference>
<dbReference type="SFLD" id="SFLDS00019">
    <property type="entry name" value="Glutathione_Transferase_(cytos"/>
    <property type="match status" value="1"/>
</dbReference>
<dbReference type="PANTHER" id="PTHR11571">
    <property type="entry name" value="GLUTATHIONE S-TRANSFERASE"/>
    <property type="match status" value="1"/>
</dbReference>
<comment type="caution">
    <text evidence="8">The sequence shown here is derived from an EMBL/GenBank/DDBJ whole genome shotgun (WGS) entry which is preliminary data.</text>
</comment>
<feature type="domain" description="GST C-terminal" evidence="7">
    <location>
        <begin position="88"/>
        <end position="207"/>
    </location>
</feature>
<dbReference type="SUPFAM" id="SSF47616">
    <property type="entry name" value="GST C-terminal domain-like"/>
    <property type="match status" value="1"/>
</dbReference>
<dbReference type="Pfam" id="PF14497">
    <property type="entry name" value="GST_C_3"/>
    <property type="match status" value="1"/>
</dbReference>
<dbReference type="PROSITE" id="PS50404">
    <property type="entry name" value="GST_NTER"/>
    <property type="match status" value="1"/>
</dbReference>
<dbReference type="Pfam" id="PF02798">
    <property type="entry name" value="GST_N"/>
    <property type="match status" value="1"/>
</dbReference>
<dbReference type="PANTHER" id="PTHR11571:SF222">
    <property type="entry name" value="GLUTATHIONE TRANSFERASE"/>
    <property type="match status" value="1"/>
</dbReference>
<comment type="catalytic activity">
    <reaction evidence="5">
        <text>RX + glutathione = an S-substituted glutathione + a halide anion + H(+)</text>
        <dbReference type="Rhea" id="RHEA:16437"/>
        <dbReference type="ChEBI" id="CHEBI:15378"/>
        <dbReference type="ChEBI" id="CHEBI:16042"/>
        <dbReference type="ChEBI" id="CHEBI:17792"/>
        <dbReference type="ChEBI" id="CHEBI:57925"/>
        <dbReference type="ChEBI" id="CHEBI:90779"/>
        <dbReference type="EC" id="2.5.1.18"/>
    </reaction>
</comment>
<comment type="function">
    <text evidence="1">Conjugation of reduced glutathione to a wide number of exogenous and endogenous hydrophobic electrophiles.</text>
</comment>
<evidence type="ECO:0000313" key="8">
    <source>
        <dbReference type="EMBL" id="KAF8777970.1"/>
    </source>
</evidence>
<dbReference type="GO" id="GO:0006749">
    <property type="term" value="P:glutathione metabolic process"/>
    <property type="evidence" value="ECO:0007669"/>
    <property type="project" value="TreeGrafter"/>
</dbReference>
<dbReference type="InterPro" id="IPR050213">
    <property type="entry name" value="GST_superfamily"/>
</dbReference>
<evidence type="ECO:0000256" key="2">
    <source>
        <dbReference type="ARBA" id="ARBA00005861"/>
    </source>
</evidence>
<dbReference type="InterPro" id="IPR004045">
    <property type="entry name" value="Glutathione_S-Trfase_N"/>
</dbReference>
<evidence type="ECO:0000259" key="6">
    <source>
        <dbReference type="PROSITE" id="PS50404"/>
    </source>
</evidence>
<comment type="similarity">
    <text evidence="2">Belongs to the GST superfamily. Mu family.</text>
</comment>
<reference evidence="8" key="2">
    <citation type="submission" date="2020-06" db="EMBL/GenBank/DDBJ databases">
        <authorList>
            <person name="Sheffer M."/>
        </authorList>
    </citation>
    <scope>NUCLEOTIDE SEQUENCE</scope>
</reference>
<protein>
    <recommendedName>
        <fullName evidence="3">glutathione transferase</fullName>
        <ecNumber evidence="3">2.5.1.18</ecNumber>
    </recommendedName>
</protein>
<dbReference type="EMBL" id="JABXBU010002072">
    <property type="protein sequence ID" value="KAF8777970.1"/>
    <property type="molecule type" value="Genomic_DNA"/>
</dbReference>
<dbReference type="InterPro" id="IPR004046">
    <property type="entry name" value="GST_C"/>
</dbReference>
<organism evidence="8 9">
    <name type="scientific">Argiope bruennichi</name>
    <name type="common">Wasp spider</name>
    <name type="synonym">Aranea bruennichi</name>
    <dbReference type="NCBI Taxonomy" id="94029"/>
    <lineage>
        <taxon>Eukaryota</taxon>
        <taxon>Metazoa</taxon>
        <taxon>Ecdysozoa</taxon>
        <taxon>Arthropoda</taxon>
        <taxon>Chelicerata</taxon>
        <taxon>Arachnida</taxon>
        <taxon>Araneae</taxon>
        <taxon>Araneomorphae</taxon>
        <taxon>Entelegynae</taxon>
        <taxon>Araneoidea</taxon>
        <taxon>Araneidae</taxon>
        <taxon>Argiope</taxon>
    </lineage>
</organism>
<dbReference type="SUPFAM" id="SSF52833">
    <property type="entry name" value="Thioredoxin-like"/>
    <property type="match status" value="1"/>
</dbReference>
<feature type="domain" description="GST N-terminal" evidence="6">
    <location>
        <begin position="2"/>
        <end position="86"/>
    </location>
</feature>
<evidence type="ECO:0000256" key="5">
    <source>
        <dbReference type="ARBA" id="ARBA00047960"/>
    </source>
</evidence>
<evidence type="ECO:0000256" key="1">
    <source>
        <dbReference type="ARBA" id="ARBA00003701"/>
    </source>
</evidence>
<dbReference type="Gene3D" id="1.20.1050.130">
    <property type="match status" value="1"/>
</dbReference>
<evidence type="ECO:0000313" key="9">
    <source>
        <dbReference type="Proteomes" id="UP000807504"/>
    </source>
</evidence>
<evidence type="ECO:0000256" key="4">
    <source>
        <dbReference type="ARBA" id="ARBA00022679"/>
    </source>
</evidence>
<dbReference type="InterPro" id="IPR040079">
    <property type="entry name" value="Glutathione_S-Trfase"/>
</dbReference>
<evidence type="ECO:0000256" key="3">
    <source>
        <dbReference type="ARBA" id="ARBA00012452"/>
    </source>
</evidence>
<keyword evidence="4" id="KW-0808">Transferase</keyword>
<dbReference type="InterPro" id="IPR036249">
    <property type="entry name" value="Thioredoxin-like_sf"/>
</dbReference>
<dbReference type="Proteomes" id="UP000807504">
    <property type="component" value="Unassembled WGS sequence"/>
</dbReference>
<dbReference type="EC" id="2.5.1.18" evidence="3"/>
<dbReference type="PROSITE" id="PS50405">
    <property type="entry name" value="GST_CTER"/>
    <property type="match status" value="1"/>
</dbReference>
<dbReference type="InterPro" id="IPR036282">
    <property type="entry name" value="Glutathione-S-Trfase_C_sf"/>
</dbReference>
<gene>
    <name evidence="8" type="ORF">HNY73_014747</name>
</gene>
<dbReference type="AlphaFoldDB" id="A0A8T0EQB3"/>
<dbReference type="SFLD" id="SFLDG01205">
    <property type="entry name" value="AMPS.1"/>
    <property type="match status" value="1"/>
</dbReference>
<proteinExistence type="inferred from homology"/>
<name>A0A8T0EQB3_ARGBR</name>
<accession>A0A8T0EQB3</accession>
<evidence type="ECO:0000259" key="7">
    <source>
        <dbReference type="PROSITE" id="PS50405"/>
    </source>
</evidence>
<sequence length="224" mass="26797">MAKPILGYWELRGIAEPIRYLLHYKKVDFEDKRYAADESGYEEWEKDKLTLELNFPSLPYYIEGDLKLTHNIVIMRHLGYKYGLIGNTKEERRRVVIAEQQAVDFRDKFRSFVFKKEFETTGKEEFLKSVQPMFQQWERFLGSSKFLVGDELTYVDFLLYEALDHYRVFHETILDDFPSLRAYFNRMKNLPDLMDYINSSVHKSWPIFYHKAKFGGSGDPPKHF</sequence>
<keyword evidence="9" id="KW-1185">Reference proteome</keyword>
<dbReference type="InterPro" id="IPR010987">
    <property type="entry name" value="Glutathione-S-Trfase_C-like"/>
</dbReference>
<dbReference type="GO" id="GO:0004364">
    <property type="term" value="F:glutathione transferase activity"/>
    <property type="evidence" value="ECO:0007669"/>
    <property type="project" value="UniProtKB-EC"/>
</dbReference>
<reference evidence="8" key="1">
    <citation type="journal article" date="2020" name="bioRxiv">
        <title>Chromosome-level reference genome of the European wasp spider Argiope bruennichi: a resource for studies on range expansion and evolutionary adaptation.</title>
        <authorList>
            <person name="Sheffer M.M."/>
            <person name="Hoppe A."/>
            <person name="Krehenwinkel H."/>
            <person name="Uhl G."/>
            <person name="Kuss A.W."/>
            <person name="Jensen L."/>
            <person name="Jensen C."/>
            <person name="Gillespie R.G."/>
            <person name="Hoff K.J."/>
            <person name="Prost S."/>
        </authorList>
    </citation>
    <scope>NUCLEOTIDE SEQUENCE</scope>
</reference>